<evidence type="ECO:0000256" key="2">
    <source>
        <dbReference type="RuleBase" id="RU362097"/>
    </source>
</evidence>
<keyword evidence="5" id="KW-1185">Reference proteome</keyword>
<gene>
    <name evidence="4" type="ORF">DD235_08540</name>
</gene>
<dbReference type="InterPro" id="IPR010131">
    <property type="entry name" value="MdtP/NodT-like"/>
</dbReference>
<dbReference type="Proteomes" id="UP000245212">
    <property type="component" value="Unassembled WGS sequence"/>
</dbReference>
<keyword evidence="2" id="KW-0564">Palmitate</keyword>
<accession>A0A2V1K4E2</accession>
<organism evidence="4 5">
    <name type="scientific">Corticimicrobacter populi</name>
    <dbReference type="NCBI Taxonomy" id="2175229"/>
    <lineage>
        <taxon>Bacteria</taxon>
        <taxon>Pseudomonadati</taxon>
        <taxon>Pseudomonadota</taxon>
        <taxon>Betaproteobacteria</taxon>
        <taxon>Burkholderiales</taxon>
        <taxon>Alcaligenaceae</taxon>
        <taxon>Corticimicrobacter</taxon>
    </lineage>
</organism>
<dbReference type="InterPro" id="IPR003423">
    <property type="entry name" value="OMP_efflux"/>
</dbReference>
<dbReference type="PANTHER" id="PTHR30203:SF32">
    <property type="entry name" value="CATION EFFLUX SYSTEM PROTEIN CUSC"/>
    <property type="match status" value="1"/>
</dbReference>
<evidence type="ECO:0000313" key="4">
    <source>
        <dbReference type="EMBL" id="PWF23328.1"/>
    </source>
</evidence>
<dbReference type="Gene3D" id="1.20.1600.10">
    <property type="entry name" value="Outer membrane efflux proteins (OEP)"/>
    <property type="match status" value="1"/>
</dbReference>
<protein>
    <submittedName>
        <fullName evidence="4">RND transporter</fullName>
    </submittedName>
</protein>
<dbReference type="GO" id="GO:0015562">
    <property type="term" value="F:efflux transmembrane transporter activity"/>
    <property type="evidence" value="ECO:0007669"/>
    <property type="project" value="InterPro"/>
</dbReference>
<keyword evidence="2" id="KW-0449">Lipoprotein</keyword>
<feature type="chain" id="PRO_5015800335" evidence="2">
    <location>
        <begin position="21"/>
        <end position="481"/>
    </location>
</feature>
<dbReference type="AlphaFoldDB" id="A0A2V1K4E2"/>
<evidence type="ECO:0000256" key="1">
    <source>
        <dbReference type="ARBA" id="ARBA00007613"/>
    </source>
</evidence>
<sequence length="481" mass="52311">MPALSLRTSFSVLTAALLLAGCGAVVHTPYQQPVFQVPEHWQGETAVAAHAPSSQTAHAATGHDWWRRFDDPVLINLVEQAIARNNDLAVAAIRVRRAQLQAGLAQDNRLPQLSASGQAGTSRRIDESARWSESDSASASVKYELDLWGRLSSLHDSARWEALATEEDRRSAELALIGSTMDLYWQASYNRQRLQNSEASIAHARTTLDLVRAQFDAGAVSPLEVAEAEQNLYGQEASHQQLQQDLQETLNALSILFDAPPGGQFDIPARLPDTALPDIAPGLPAGLLARRPDLQAAELRLRRTLSSSDAVRASYYPSISLTGSLGSSSTALSSVLNSPVATLGIGINLPFLQWNQMNLNIAASKAEYEEAVVGFRQTLYVAMSEVDNALSARQQLASQGQLLAQTLRSARQAEALYEARYRLGAVPLRSWLDAQEKRRTAEINVAQNRFSQYSNMVTLYKALGGDTDQEPIASADASGLR</sequence>
<comment type="subcellular location">
    <subcellularLocation>
        <location evidence="2">Cell membrane</location>
        <topology evidence="2">Lipid-anchor</topology>
    </subcellularLocation>
</comment>
<proteinExistence type="inferred from homology"/>
<dbReference type="PANTHER" id="PTHR30203">
    <property type="entry name" value="OUTER MEMBRANE CATION EFFLUX PROTEIN"/>
    <property type="match status" value="1"/>
</dbReference>
<comment type="similarity">
    <text evidence="1 2">Belongs to the outer membrane factor (OMF) (TC 1.B.17) family.</text>
</comment>
<keyword evidence="2" id="KW-1134">Transmembrane beta strand</keyword>
<dbReference type="EMBL" id="QETA01000003">
    <property type="protein sequence ID" value="PWF23328.1"/>
    <property type="molecule type" value="Genomic_DNA"/>
</dbReference>
<feature type="compositionally biased region" description="Polar residues" evidence="3">
    <location>
        <begin position="111"/>
        <end position="121"/>
    </location>
</feature>
<keyword evidence="2" id="KW-0472">Membrane</keyword>
<comment type="caution">
    <text evidence="4">The sequence shown here is derived from an EMBL/GenBank/DDBJ whole genome shotgun (WGS) entry which is preliminary data.</text>
</comment>
<feature type="signal peptide" evidence="2">
    <location>
        <begin position="1"/>
        <end position="20"/>
    </location>
</feature>
<dbReference type="Gene3D" id="2.20.200.10">
    <property type="entry name" value="Outer membrane efflux proteins (OEP)"/>
    <property type="match status" value="1"/>
</dbReference>
<keyword evidence="2" id="KW-0812">Transmembrane</keyword>
<dbReference type="SUPFAM" id="SSF56954">
    <property type="entry name" value="Outer membrane efflux proteins (OEP)"/>
    <property type="match status" value="1"/>
</dbReference>
<evidence type="ECO:0000313" key="5">
    <source>
        <dbReference type="Proteomes" id="UP000245212"/>
    </source>
</evidence>
<name>A0A2V1K4E2_9BURK</name>
<feature type="region of interest" description="Disordered" evidence="3">
    <location>
        <begin position="111"/>
        <end position="131"/>
    </location>
</feature>
<dbReference type="NCBIfam" id="TIGR01845">
    <property type="entry name" value="outer_NodT"/>
    <property type="match status" value="1"/>
</dbReference>
<reference evidence="5" key="1">
    <citation type="submission" date="2018-05" db="EMBL/GenBank/DDBJ databases">
        <authorList>
            <person name="Li Y."/>
        </authorList>
    </citation>
    <scope>NUCLEOTIDE SEQUENCE [LARGE SCALE GENOMIC DNA]</scope>
    <source>
        <strain evidence="5">3d-2-2</strain>
    </source>
</reference>
<keyword evidence="2" id="KW-0732">Signal</keyword>
<dbReference type="GO" id="GO:0005886">
    <property type="term" value="C:plasma membrane"/>
    <property type="evidence" value="ECO:0007669"/>
    <property type="project" value="UniProtKB-SubCell"/>
</dbReference>
<dbReference type="PROSITE" id="PS51257">
    <property type="entry name" value="PROKAR_LIPOPROTEIN"/>
    <property type="match status" value="1"/>
</dbReference>
<evidence type="ECO:0000256" key="3">
    <source>
        <dbReference type="SAM" id="MobiDB-lite"/>
    </source>
</evidence>
<dbReference type="Pfam" id="PF02321">
    <property type="entry name" value="OEP"/>
    <property type="match status" value="2"/>
</dbReference>